<reference evidence="3" key="1">
    <citation type="journal article" date="2020" name="mSystems">
        <title>Genome- and Community-Level Interaction Insights into Carbon Utilization and Element Cycling Functions of Hydrothermarchaeota in Hydrothermal Sediment.</title>
        <authorList>
            <person name="Zhou Z."/>
            <person name="Liu Y."/>
            <person name="Xu W."/>
            <person name="Pan J."/>
            <person name="Luo Z.H."/>
            <person name="Li M."/>
        </authorList>
    </citation>
    <scope>NUCLEOTIDE SEQUENCE [LARGE SCALE GENOMIC DNA]</scope>
    <source>
        <strain evidence="3">SpSt-86</strain>
    </source>
</reference>
<keyword evidence="2" id="KW-0812">Transmembrane</keyword>
<evidence type="ECO:0000313" key="3">
    <source>
        <dbReference type="EMBL" id="HGZ79473.1"/>
    </source>
</evidence>
<evidence type="ECO:0000256" key="1">
    <source>
        <dbReference type="SAM" id="Coils"/>
    </source>
</evidence>
<feature type="transmembrane region" description="Helical" evidence="2">
    <location>
        <begin position="185"/>
        <end position="209"/>
    </location>
</feature>
<name>A0A832I5R8_9THEM</name>
<keyword evidence="2" id="KW-0472">Membrane</keyword>
<keyword evidence="1" id="KW-0175">Coiled coil</keyword>
<comment type="caution">
    <text evidence="3">The sequence shown here is derived from an EMBL/GenBank/DDBJ whole genome shotgun (WGS) entry which is preliminary data.</text>
</comment>
<evidence type="ECO:0000256" key="2">
    <source>
        <dbReference type="SAM" id="Phobius"/>
    </source>
</evidence>
<protein>
    <submittedName>
        <fullName evidence="3">Uncharacterized protein</fullName>
    </submittedName>
</protein>
<sequence length="210" mass="24143">MSDMKQEVLKAEVAIRQLVEDMVRAKKVADSVEEIRKRLERAAEILEKERSTIEDTLPILKELAETTQFNEENLNKTIKDMFSKILRETSDISQKVENSFNKTTKSFEEMGQRVDKIIENTGFRVIQNIVEASKETQKVLSQALDLVTDLRITVQNHINLSTKNYENLQAIVNQESMILKRTFKLVLVSLIFSILGVAGVVAFIVFQYFK</sequence>
<keyword evidence="2" id="KW-1133">Transmembrane helix</keyword>
<gene>
    <name evidence="3" type="ORF">ENW55_05780</name>
</gene>
<dbReference type="AlphaFoldDB" id="A0A832I5R8"/>
<proteinExistence type="predicted"/>
<dbReference type="EMBL" id="DTKQ01000042">
    <property type="protein sequence ID" value="HGZ79473.1"/>
    <property type="molecule type" value="Genomic_DNA"/>
</dbReference>
<organism evidence="3">
    <name type="scientific">Pseudothermotoga hypogea</name>
    <dbReference type="NCBI Taxonomy" id="57487"/>
    <lineage>
        <taxon>Bacteria</taxon>
        <taxon>Thermotogati</taxon>
        <taxon>Thermotogota</taxon>
        <taxon>Thermotogae</taxon>
        <taxon>Thermotogales</taxon>
        <taxon>Thermotogaceae</taxon>
        <taxon>Pseudothermotoga</taxon>
    </lineage>
</organism>
<accession>A0A832I5R8</accession>
<feature type="coiled-coil region" evidence="1">
    <location>
        <begin position="1"/>
        <end position="56"/>
    </location>
</feature>